<reference evidence="2 3" key="1">
    <citation type="journal article" date="2015" name="Genome Announc.">
        <title>Expanding the biotechnology potential of lactobacilli through comparative genomics of 213 strains and associated genera.</title>
        <authorList>
            <person name="Sun Z."/>
            <person name="Harris H.M."/>
            <person name="McCann A."/>
            <person name="Guo C."/>
            <person name="Argimon S."/>
            <person name="Zhang W."/>
            <person name="Yang X."/>
            <person name="Jeffery I.B."/>
            <person name="Cooney J.C."/>
            <person name="Kagawa T.F."/>
            <person name="Liu W."/>
            <person name="Song Y."/>
            <person name="Salvetti E."/>
            <person name="Wrobel A."/>
            <person name="Rasinkangas P."/>
            <person name="Parkhill J."/>
            <person name="Rea M.C."/>
            <person name="O'Sullivan O."/>
            <person name="Ritari J."/>
            <person name="Douillard F.P."/>
            <person name="Paul Ross R."/>
            <person name="Yang R."/>
            <person name="Briner A.E."/>
            <person name="Felis G.E."/>
            <person name="de Vos W.M."/>
            <person name="Barrangou R."/>
            <person name="Klaenhammer T.R."/>
            <person name="Caufield P.W."/>
            <person name="Cui Y."/>
            <person name="Zhang H."/>
            <person name="O'Toole P.W."/>
        </authorList>
    </citation>
    <scope>NUCLEOTIDE SEQUENCE [LARGE SCALE GENOMIC DNA]</scope>
    <source>
        <strain evidence="2 3">DSM 19909</strain>
    </source>
</reference>
<feature type="signal peptide" evidence="1">
    <location>
        <begin position="1"/>
        <end position="26"/>
    </location>
</feature>
<gene>
    <name evidence="2" type="ORF">FD04_GL002453</name>
</gene>
<organism evidence="2 3">
    <name type="scientific">Secundilactobacillus odoratitofui DSM 19909 = JCM 15043</name>
    <dbReference type="NCBI Taxonomy" id="1423776"/>
    <lineage>
        <taxon>Bacteria</taxon>
        <taxon>Bacillati</taxon>
        <taxon>Bacillota</taxon>
        <taxon>Bacilli</taxon>
        <taxon>Lactobacillales</taxon>
        <taxon>Lactobacillaceae</taxon>
        <taxon>Secundilactobacillus</taxon>
    </lineage>
</organism>
<dbReference type="SUPFAM" id="SSF75011">
    <property type="entry name" value="3-carboxy-cis,cis-mucoante lactonizing enzyme"/>
    <property type="match status" value="1"/>
</dbReference>
<evidence type="ECO:0000313" key="3">
    <source>
        <dbReference type="Proteomes" id="UP000051160"/>
    </source>
</evidence>
<dbReference type="AlphaFoldDB" id="A0A0R1LVN0"/>
<feature type="chain" id="PRO_5039367049" description="Extracellular protein" evidence="1">
    <location>
        <begin position="27"/>
        <end position="372"/>
    </location>
</feature>
<dbReference type="Proteomes" id="UP000051160">
    <property type="component" value="Unassembled WGS sequence"/>
</dbReference>
<accession>A0A0R1LVN0</accession>
<proteinExistence type="predicted"/>
<dbReference type="STRING" id="1423776.FD04_GL002453"/>
<protein>
    <recommendedName>
        <fullName evidence="4">Extracellular protein</fullName>
    </recommendedName>
</protein>
<dbReference type="PATRIC" id="fig|1423776.4.peg.2489"/>
<comment type="caution">
    <text evidence="2">The sequence shown here is derived from an EMBL/GenBank/DDBJ whole genome shotgun (WGS) entry which is preliminary data.</text>
</comment>
<keyword evidence="3" id="KW-1185">Reference proteome</keyword>
<evidence type="ECO:0008006" key="4">
    <source>
        <dbReference type="Google" id="ProtNLM"/>
    </source>
</evidence>
<name>A0A0R1LVN0_9LACO</name>
<keyword evidence="1" id="KW-0732">Signal</keyword>
<dbReference type="RefSeq" id="WP_056946385.1">
    <property type="nucleotide sequence ID" value="NZ_AZEE01000004.1"/>
</dbReference>
<evidence type="ECO:0000256" key="1">
    <source>
        <dbReference type="SAM" id="SignalP"/>
    </source>
</evidence>
<sequence length="372" mass="41494">MEVLKRVMIGLVSLLACLALGQPVGAAASVKVYHQRSSALTYHRSWMRKVHDTKVRYVKVPKSYAHMKTKSKVNTVKSIAGTKVTFKTRLFLPLPGKNGQRWGNPQSIAVSKSGYMYVVYCPTNVKNRGRIVRFNMKRLEQLGVYRNPKLLKSTYVKHAGKYSATQKNLQKAIKVGGMFDTGHGQSLAYNLKSHALYMWRDNEKAARVPTTKTGYIQHISTSSLKPDRAISFHLSTRGMSVPGGHTLAFDKHGNAYFWSNPGFGGYVYKGKISAHHVKFRLTSQILSKIPGTRIQSMGYNAKNGRLYLVSDDSIASFPAKRLKGRGSLTNGSFKWSGLSPKREMEGLTFDASGHGYLLCNHNPEVLMSTHAY</sequence>
<dbReference type="EMBL" id="AZEE01000004">
    <property type="protein sequence ID" value="KRK99677.1"/>
    <property type="molecule type" value="Genomic_DNA"/>
</dbReference>
<evidence type="ECO:0000313" key="2">
    <source>
        <dbReference type="EMBL" id="KRK99677.1"/>
    </source>
</evidence>
<dbReference type="PROSITE" id="PS51257">
    <property type="entry name" value="PROKAR_LIPOPROTEIN"/>
    <property type="match status" value="1"/>
</dbReference>